<dbReference type="Proteomes" id="UP000054903">
    <property type="component" value="Unassembled WGS sequence"/>
</dbReference>
<dbReference type="CDD" id="cd02440">
    <property type="entry name" value="AdoMet_MTases"/>
    <property type="match status" value="2"/>
</dbReference>
<evidence type="ECO:0000256" key="1">
    <source>
        <dbReference type="ARBA" id="ARBA00022603"/>
    </source>
</evidence>
<keyword evidence="1 6" id="KW-0489">Methyltransferase</keyword>
<accession>A0A158A1U2</accession>
<dbReference type="InterPro" id="IPR029063">
    <property type="entry name" value="SAM-dependent_MTases_sf"/>
</dbReference>
<comment type="caution">
    <text evidence="6">The sequence shown here is derived from an EMBL/GenBank/DDBJ whole genome shotgun (WGS) entry which is preliminary data.</text>
</comment>
<evidence type="ECO:0000256" key="3">
    <source>
        <dbReference type="ARBA" id="ARBA00022691"/>
    </source>
</evidence>
<evidence type="ECO:0000259" key="5">
    <source>
        <dbReference type="Pfam" id="PF13649"/>
    </source>
</evidence>
<reference evidence="6" key="1">
    <citation type="submission" date="2016-01" db="EMBL/GenBank/DDBJ databases">
        <authorList>
            <person name="Peeters C."/>
        </authorList>
    </citation>
    <scope>NUCLEOTIDE SEQUENCE</scope>
    <source>
        <strain evidence="6">LMG 29320</strain>
    </source>
</reference>
<evidence type="ECO:0000259" key="4">
    <source>
        <dbReference type="Pfam" id="PF08241"/>
    </source>
</evidence>
<name>A0A158A1U2_9BURK</name>
<feature type="domain" description="Methyltransferase" evidence="5">
    <location>
        <begin position="43"/>
        <end position="127"/>
    </location>
</feature>
<dbReference type="Pfam" id="PF13649">
    <property type="entry name" value="Methyltransf_25"/>
    <property type="match status" value="1"/>
</dbReference>
<evidence type="ECO:0000313" key="7">
    <source>
        <dbReference type="Proteomes" id="UP000054903"/>
    </source>
</evidence>
<dbReference type="PANTHER" id="PTHR43464:SF19">
    <property type="entry name" value="UBIQUINONE BIOSYNTHESIS O-METHYLTRANSFERASE, MITOCHONDRIAL"/>
    <property type="match status" value="1"/>
</dbReference>
<dbReference type="RefSeq" id="WP_061133571.1">
    <property type="nucleotide sequence ID" value="NZ_FCNX02000002.1"/>
</dbReference>
<dbReference type="InterPro" id="IPR041698">
    <property type="entry name" value="Methyltransf_25"/>
</dbReference>
<sequence>MVSGDSSRARFDAYWSENDRSTARAHADGVAKDIVRAFGIGRVLDAGCGNGRIVGELLQAGADAYGVDVSPVAVESANRKYPSRFQAASLLALPYVDGAFDTVVAARTLEYFPATDIAQALKEIHRASRRYVFLQIGTAADANDAWVLTNESRAWWEQRCFEAGFRKHPAHYQLHGYERLNDEQSPILLLLEKVPQAALARYPFATLAESDALRETGARADGEVVRYKWASDYIRQGDTVLDARCGAGCGTYYLGQLTKVAAITAIDASQHAIDYANANFASLDRKLTFRAGVLSQCLPTFADGRFDTILCFDALEHAENPRALLDECHRLLSPGGRVVAGVPASAYTLDALKAQFSDRFMIEAIFEQNGGGSHGDAPESSQHEGRRALRPIALDDASPEAGEWWLIVGMKHPAQGAVPYRESVYGYSSPPAHLLQFERDYDNPWLVRSMLEFQFRAKDQSVLTKIAADTLEAKAGRACPDAAAALAVLGYRLQSNPDASARDIEAFIAQIDPHITDEAQQGHRLRWRVSLSFLAAALYRKIGKLDAALTLFRQVATTSIDGFSPSLGTKVVDAAFDAGMLHAGRGEIAEARELWKLGVTRAYALLATPMTAHVGDIEEPHEFTSIVAVEYLDSAVRCIKALRWTAQGRERPLAPLPTIANENWKSMLAERADTIGSMERVLTDRWDLIRSVEQAVQARDEVITSQSKLLDERWMIMQSMEKAVRARDEAIASQATLLDERWDIMQSMGREIQARDELIAQQNKLRKGRWGVMRSMWHVLHAGDQAHAAHDDSSKEDSTVMKFQVQDAASVITNQEGVIAAYKEALRAVAGKQGDDEIVNKLFAAGPRNAPFEGMALTMYLFTRRLYETALNDGVTELFFFAREGELLKRMFDLLQSCNGGTGIRTHYLKVSRRSTFLLSLRPLHEEKFDVLFRQYRRISIIEFLKSQALEEYAPAFAADLDVSVEDFARRSQDLPHDPLFARLMALPAFARVYEAERVSRSSAFAKYVGGFVGGGVPERMSVVDVGWKGSIQDNLFGWLRNVHGERAHVKGYYVGLVASGNAGPANEKSGLLLSNVDTLTPGYYVFNENRSLFEVLLHANHGSAQRYVETGDGEVAVVEDEFVEGPMIEAHIKPVAEHIWTKFRQLATVMSTIDIADQQLLTLAVREHARMVFSPSAAEIDWMYSLSHVENFGVFEESTFGSSPSHKSLTARLRFTINLVKRRRPSELGFWPWLTVKERAVQGLSAAYRAVRLWQNRRTYRPGL</sequence>
<dbReference type="OrthoDB" id="9816564at2"/>
<dbReference type="Pfam" id="PF08241">
    <property type="entry name" value="Methyltransf_11"/>
    <property type="match status" value="1"/>
</dbReference>
<feature type="domain" description="Methyltransferase type 11" evidence="4">
    <location>
        <begin position="241"/>
        <end position="339"/>
    </location>
</feature>
<gene>
    <name evidence="6" type="ORF">AWB77_01332</name>
</gene>
<keyword evidence="3" id="KW-0949">S-adenosyl-L-methionine</keyword>
<dbReference type="EMBL" id="FCNX02000002">
    <property type="protein sequence ID" value="SAK51713.1"/>
    <property type="molecule type" value="Genomic_DNA"/>
</dbReference>
<dbReference type="SUPFAM" id="SSF53335">
    <property type="entry name" value="S-adenosyl-L-methionine-dependent methyltransferases"/>
    <property type="match status" value="2"/>
</dbReference>
<dbReference type="Gene3D" id="3.40.50.150">
    <property type="entry name" value="Vaccinia Virus protein VP39"/>
    <property type="match status" value="2"/>
</dbReference>
<keyword evidence="7" id="KW-1185">Reference proteome</keyword>
<evidence type="ECO:0000313" key="6">
    <source>
        <dbReference type="EMBL" id="SAK51713.1"/>
    </source>
</evidence>
<dbReference type="GO" id="GO:0032259">
    <property type="term" value="P:methylation"/>
    <property type="evidence" value="ECO:0007669"/>
    <property type="project" value="UniProtKB-KW"/>
</dbReference>
<dbReference type="GO" id="GO:0008757">
    <property type="term" value="F:S-adenosylmethionine-dependent methyltransferase activity"/>
    <property type="evidence" value="ECO:0007669"/>
    <property type="project" value="InterPro"/>
</dbReference>
<dbReference type="InterPro" id="IPR013216">
    <property type="entry name" value="Methyltransf_11"/>
</dbReference>
<dbReference type="PANTHER" id="PTHR43464">
    <property type="entry name" value="METHYLTRANSFERASE"/>
    <property type="match status" value="1"/>
</dbReference>
<evidence type="ECO:0000256" key="2">
    <source>
        <dbReference type="ARBA" id="ARBA00022679"/>
    </source>
</evidence>
<dbReference type="STRING" id="1777138.AWB77_01332"/>
<proteinExistence type="predicted"/>
<dbReference type="AlphaFoldDB" id="A0A158A1U2"/>
<organism evidence="6 7">
    <name type="scientific">Caballeronia fortuita</name>
    <dbReference type="NCBI Taxonomy" id="1777138"/>
    <lineage>
        <taxon>Bacteria</taxon>
        <taxon>Pseudomonadati</taxon>
        <taxon>Pseudomonadota</taxon>
        <taxon>Betaproteobacteria</taxon>
        <taxon>Burkholderiales</taxon>
        <taxon>Burkholderiaceae</taxon>
        <taxon>Caballeronia</taxon>
    </lineage>
</organism>
<keyword evidence="2" id="KW-0808">Transferase</keyword>
<protein>
    <submittedName>
        <fullName evidence="6">Methyltransferase type 11</fullName>
    </submittedName>
</protein>